<accession>A0A2W5KAD6</accession>
<name>A0A2W5KAD6_9ACTN</name>
<evidence type="ECO:0000256" key="4">
    <source>
        <dbReference type="ARBA" id="ARBA00010561"/>
    </source>
</evidence>
<dbReference type="HAMAP" id="MF_00719">
    <property type="entry name" value="CobS"/>
    <property type="match status" value="1"/>
</dbReference>
<dbReference type="EMBL" id="QFOZ01000002">
    <property type="protein sequence ID" value="PZP89472.1"/>
    <property type="molecule type" value="Genomic_DNA"/>
</dbReference>
<evidence type="ECO:0000256" key="17">
    <source>
        <dbReference type="ARBA" id="ARBA00048623"/>
    </source>
</evidence>
<dbReference type="Pfam" id="PF02654">
    <property type="entry name" value="CobS"/>
    <property type="match status" value="1"/>
</dbReference>
<comment type="caution">
    <text evidence="20">The sequence shown here is derived from an EMBL/GenBank/DDBJ whole genome shotgun (WGS) entry which is preliminary data.</text>
</comment>
<gene>
    <name evidence="19" type="primary">cobS</name>
    <name evidence="20" type="ORF">DI579_02910</name>
</gene>
<sequence>MAVMIGFRTALSWLTIFPVKAPDDVNRHVGARVVKATPLVGVVLGLLCGLVSWGLSAAAIPWPITGIILTVLLVILTRGIHVDGLANTFDGLTSYREPKEARRIMHDGQVGSPGLTAVVLALIAESLAFGLLSIHNGHIMTGTVIAVAQWSTPLMCASGASPVPRDGFGFLMVSTQRPLFGWIMSSMGALLFTGAAAVTSALCGQMPDVSVVIALLYSAIAVGVTVFYRQQCVRILGCVDGDVLGANVELLQSCGAVMAVCAVTALL</sequence>
<keyword evidence="13 19" id="KW-0472">Membrane</keyword>
<evidence type="ECO:0000256" key="16">
    <source>
        <dbReference type="ARBA" id="ARBA00032853"/>
    </source>
</evidence>
<dbReference type="InterPro" id="IPR003805">
    <property type="entry name" value="CobS"/>
</dbReference>
<protein>
    <recommendedName>
        <fullName evidence="6 19">Adenosylcobinamide-GDP ribazoletransferase</fullName>
        <ecNumber evidence="5 19">2.7.8.26</ecNumber>
    </recommendedName>
    <alternativeName>
        <fullName evidence="16 19">Cobalamin synthase</fullName>
    </alternativeName>
    <alternativeName>
        <fullName evidence="15 19">Cobalamin-5'-phosphate synthase</fullName>
    </alternativeName>
</protein>
<evidence type="ECO:0000256" key="5">
    <source>
        <dbReference type="ARBA" id="ARBA00013200"/>
    </source>
</evidence>
<feature type="transmembrane region" description="Helical" evidence="19">
    <location>
        <begin position="209"/>
        <end position="228"/>
    </location>
</feature>
<comment type="function">
    <text evidence="14 19">Joins adenosylcobinamide-GDP and alpha-ribazole to generate adenosylcobalamin (Ado-cobalamin). Also synthesizes adenosylcobalamin 5'-phosphate from adenosylcobinamide-GDP and alpha-ribazole 5'-phosphate.</text>
</comment>
<evidence type="ECO:0000256" key="19">
    <source>
        <dbReference type="HAMAP-Rule" id="MF_00719"/>
    </source>
</evidence>
<evidence type="ECO:0000313" key="20">
    <source>
        <dbReference type="EMBL" id="PZP89472.1"/>
    </source>
</evidence>
<dbReference type="GO" id="GO:0005886">
    <property type="term" value="C:plasma membrane"/>
    <property type="evidence" value="ECO:0007669"/>
    <property type="project" value="UniProtKB-SubCell"/>
</dbReference>
<comment type="pathway">
    <text evidence="3 19">Cofactor biosynthesis; adenosylcobalamin biosynthesis; adenosylcobalamin from cob(II)yrinate a,c-diamide: step 7/7.</text>
</comment>
<keyword evidence="9 19" id="KW-0808">Transferase</keyword>
<feature type="transmembrane region" description="Helical" evidence="19">
    <location>
        <begin position="66"/>
        <end position="89"/>
    </location>
</feature>
<dbReference type="AlphaFoldDB" id="A0A2W5KAD6"/>
<feature type="transmembrane region" description="Helical" evidence="19">
    <location>
        <begin position="36"/>
        <end position="60"/>
    </location>
</feature>
<evidence type="ECO:0000256" key="18">
    <source>
        <dbReference type="ARBA" id="ARBA00049504"/>
    </source>
</evidence>
<comment type="catalytic activity">
    <reaction evidence="17 19">
        <text>alpha-ribazole + adenosylcob(III)inamide-GDP = adenosylcob(III)alamin + GMP + H(+)</text>
        <dbReference type="Rhea" id="RHEA:16049"/>
        <dbReference type="ChEBI" id="CHEBI:10329"/>
        <dbReference type="ChEBI" id="CHEBI:15378"/>
        <dbReference type="ChEBI" id="CHEBI:18408"/>
        <dbReference type="ChEBI" id="CHEBI:58115"/>
        <dbReference type="ChEBI" id="CHEBI:60487"/>
        <dbReference type="EC" id="2.7.8.26"/>
    </reaction>
</comment>
<keyword evidence="11 19" id="KW-0460">Magnesium</keyword>
<reference evidence="20 21" key="1">
    <citation type="submission" date="2017-08" db="EMBL/GenBank/DDBJ databases">
        <title>Infants hospitalized years apart are colonized by the same room-sourced microbial strains.</title>
        <authorList>
            <person name="Brooks B."/>
            <person name="Olm M.R."/>
            <person name="Firek B.A."/>
            <person name="Baker R."/>
            <person name="Thomas B.C."/>
            <person name="Morowitz M.J."/>
            <person name="Banfield J.F."/>
        </authorList>
    </citation>
    <scope>NUCLEOTIDE SEQUENCE [LARGE SCALE GENOMIC DNA]</scope>
    <source>
        <strain evidence="20">S2_006_000_R1_57</strain>
    </source>
</reference>
<dbReference type="RefSeq" id="WP_290598383.1">
    <property type="nucleotide sequence ID" value="NZ_CAKZIO010000002.1"/>
</dbReference>
<keyword evidence="7 19" id="KW-1003">Cell membrane</keyword>
<evidence type="ECO:0000256" key="15">
    <source>
        <dbReference type="ARBA" id="ARBA00032605"/>
    </source>
</evidence>
<dbReference type="UniPathway" id="UPA00148">
    <property type="reaction ID" value="UER00238"/>
</dbReference>
<comment type="catalytic activity">
    <reaction evidence="18 19">
        <text>alpha-ribazole 5'-phosphate + adenosylcob(III)inamide-GDP = adenosylcob(III)alamin 5'-phosphate + GMP + H(+)</text>
        <dbReference type="Rhea" id="RHEA:23560"/>
        <dbReference type="ChEBI" id="CHEBI:15378"/>
        <dbReference type="ChEBI" id="CHEBI:57918"/>
        <dbReference type="ChEBI" id="CHEBI:58115"/>
        <dbReference type="ChEBI" id="CHEBI:60487"/>
        <dbReference type="ChEBI" id="CHEBI:60493"/>
        <dbReference type="EC" id="2.7.8.26"/>
    </reaction>
</comment>
<dbReference type="PANTHER" id="PTHR34148:SF1">
    <property type="entry name" value="ADENOSYLCOBINAMIDE-GDP RIBAZOLETRANSFERASE"/>
    <property type="match status" value="1"/>
</dbReference>
<evidence type="ECO:0000256" key="7">
    <source>
        <dbReference type="ARBA" id="ARBA00022475"/>
    </source>
</evidence>
<dbReference type="GO" id="GO:0008818">
    <property type="term" value="F:cobalamin 5'-phosphate synthase activity"/>
    <property type="evidence" value="ECO:0007669"/>
    <property type="project" value="UniProtKB-UniRule"/>
</dbReference>
<evidence type="ECO:0000256" key="9">
    <source>
        <dbReference type="ARBA" id="ARBA00022679"/>
    </source>
</evidence>
<evidence type="ECO:0000256" key="11">
    <source>
        <dbReference type="ARBA" id="ARBA00022842"/>
    </source>
</evidence>
<feature type="transmembrane region" description="Helical" evidence="19">
    <location>
        <begin position="110"/>
        <end position="134"/>
    </location>
</feature>
<evidence type="ECO:0000256" key="12">
    <source>
        <dbReference type="ARBA" id="ARBA00022989"/>
    </source>
</evidence>
<evidence type="ECO:0000256" key="10">
    <source>
        <dbReference type="ARBA" id="ARBA00022692"/>
    </source>
</evidence>
<proteinExistence type="inferred from homology"/>
<dbReference type="GO" id="GO:0009236">
    <property type="term" value="P:cobalamin biosynthetic process"/>
    <property type="evidence" value="ECO:0007669"/>
    <property type="project" value="UniProtKB-UniRule"/>
</dbReference>
<keyword evidence="10 19" id="KW-0812">Transmembrane</keyword>
<evidence type="ECO:0000256" key="2">
    <source>
        <dbReference type="ARBA" id="ARBA00004651"/>
    </source>
</evidence>
<evidence type="ECO:0000313" key="21">
    <source>
        <dbReference type="Proteomes" id="UP000248606"/>
    </source>
</evidence>
<organism evidence="20 21">
    <name type="scientific">Lawsonella clevelandensis</name>
    <dbReference type="NCBI Taxonomy" id="1528099"/>
    <lineage>
        <taxon>Bacteria</taxon>
        <taxon>Bacillati</taxon>
        <taxon>Actinomycetota</taxon>
        <taxon>Actinomycetes</taxon>
        <taxon>Mycobacteriales</taxon>
        <taxon>Lawsonellaceae</taxon>
        <taxon>Lawsonella</taxon>
    </lineage>
</organism>
<feature type="transmembrane region" description="Helical" evidence="19">
    <location>
        <begin position="179"/>
        <end position="202"/>
    </location>
</feature>
<comment type="subcellular location">
    <subcellularLocation>
        <location evidence="2 19">Cell membrane</location>
        <topology evidence="2 19">Multi-pass membrane protein</topology>
    </subcellularLocation>
</comment>
<comment type="similarity">
    <text evidence="4 19">Belongs to the CobS family.</text>
</comment>
<keyword evidence="8 19" id="KW-0169">Cobalamin biosynthesis</keyword>
<evidence type="ECO:0000256" key="1">
    <source>
        <dbReference type="ARBA" id="ARBA00001946"/>
    </source>
</evidence>
<evidence type="ECO:0000256" key="3">
    <source>
        <dbReference type="ARBA" id="ARBA00004663"/>
    </source>
</evidence>
<dbReference type="EC" id="2.7.8.26" evidence="5 19"/>
<evidence type="ECO:0000256" key="8">
    <source>
        <dbReference type="ARBA" id="ARBA00022573"/>
    </source>
</evidence>
<evidence type="ECO:0000256" key="13">
    <source>
        <dbReference type="ARBA" id="ARBA00023136"/>
    </source>
</evidence>
<dbReference type="PANTHER" id="PTHR34148">
    <property type="entry name" value="ADENOSYLCOBINAMIDE-GDP RIBAZOLETRANSFERASE"/>
    <property type="match status" value="1"/>
</dbReference>
<dbReference type="GO" id="GO:0051073">
    <property type="term" value="F:adenosylcobinamide-GDP ribazoletransferase activity"/>
    <property type="evidence" value="ECO:0007669"/>
    <property type="project" value="UniProtKB-UniRule"/>
</dbReference>
<evidence type="ECO:0000256" key="14">
    <source>
        <dbReference type="ARBA" id="ARBA00025228"/>
    </source>
</evidence>
<keyword evidence="12 19" id="KW-1133">Transmembrane helix</keyword>
<comment type="cofactor">
    <cofactor evidence="1 19">
        <name>Mg(2+)</name>
        <dbReference type="ChEBI" id="CHEBI:18420"/>
    </cofactor>
</comment>
<evidence type="ECO:0000256" key="6">
    <source>
        <dbReference type="ARBA" id="ARBA00015850"/>
    </source>
</evidence>
<dbReference type="Proteomes" id="UP000248606">
    <property type="component" value="Unassembled WGS sequence"/>
</dbReference>